<name>A0A3P4B3L2_9BURK</name>
<keyword evidence="4" id="KW-0411">Iron-sulfur</keyword>
<evidence type="ECO:0000313" key="8">
    <source>
        <dbReference type="EMBL" id="VCU70879.1"/>
    </source>
</evidence>
<keyword evidence="3" id="KW-0408">Iron</keyword>
<evidence type="ECO:0000256" key="4">
    <source>
        <dbReference type="ARBA" id="ARBA00023014"/>
    </source>
</evidence>
<dbReference type="SUPFAM" id="SSF50022">
    <property type="entry name" value="ISP domain"/>
    <property type="match status" value="1"/>
</dbReference>
<dbReference type="Pfam" id="PF00355">
    <property type="entry name" value="Rieske"/>
    <property type="match status" value="1"/>
</dbReference>
<protein>
    <submittedName>
        <fullName evidence="8">Naphthalene 1,2-dioxygenase/salicylate 5-hydroxylase systems, ferredoxin component</fullName>
    </submittedName>
</protein>
<dbReference type="Proteomes" id="UP000277294">
    <property type="component" value="Unassembled WGS sequence"/>
</dbReference>
<dbReference type="GO" id="GO:0051537">
    <property type="term" value="F:2 iron, 2 sulfur cluster binding"/>
    <property type="evidence" value="ECO:0007669"/>
    <property type="project" value="UniProtKB-KW"/>
</dbReference>
<keyword evidence="2" id="KW-0479">Metal-binding</keyword>
<keyword evidence="8" id="KW-0223">Dioxygenase</keyword>
<evidence type="ECO:0000259" key="7">
    <source>
        <dbReference type="PROSITE" id="PS51296"/>
    </source>
</evidence>
<feature type="domain" description="Rieske" evidence="7">
    <location>
        <begin position="6"/>
        <end position="103"/>
    </location>
</feature>
<evidence type="ECO:0000256" key="3">
    <source>
        <dbReference type="ARBA" id="ARBA00023004"/>
    </source>
</evidence>
<proteinExistence type="inferred from homology"/>
<dbReference type="RefSeq" id="WP_124080341.1">
    <property type="nucleotide sequence ID" value="NZ_UWPJ01000023.1"/>
</dbReference>
<comment type="similarity">
    <text evidence="6">Belongs to the bacterial ring-hydroxylating dioxygenase ferredoxin component family.</text>
</comment>
<comment type="cofactor">
    <cofactor evidence="5">
        <name>[2Fe-2S] cluster</name>
        <dbReference type="ChEBI" id="CHEBI:190135"/>
    </cofactor>
</comment>
<evidence type="ECO:0000256" key="2">
    <source>
        <dbReference type="ARBA" id="ARBA00022723"/>
    </source>
</evidence>
<keyword evidence="8" id="KW-0560">Oxidoreductase</keyword>
<dbReference type="AlphaFoldDB" id="A0A3P4B3L2"/>
<keyword evidence="1" id="KW-0001">2Fe-2S</keyword>
<gene>
    <name evidence="8" type="primary">nagAb_1</name>
    <name evidence="8" type="ORF">PIGHUM_02958</name>
</gene>
<dbReference type="GO" id="GO:0046872">
    <property type="term" value="F:metal ion binding"/>
    <property type="evidence" value="ECO:0007669"/>
    <property type="project" value="UniProtKB-KW"/>
</dbReference>
<dbReference type="GO" id="GO:0051213">
    <property type="term" value="F:dioxygenase activity"/>
    <property type="evidence" value="ECO:0007669"/>
    <property type="project" value="UniProtKB-KW"/>
</dbReference>
<dbReference type="PANTHER" id="PTHR21496">
    <property type="entry name" value="FERREDOXIN-RELATED"/>
    <property type="match status" value="1"/>
</dbReference>
<dbReference type="PANTHER" id="PTHR21496:SF0">
    <property type="entry name" value="RIESKE DOMAIN-CONTAINING PROTEIN"/>
    <property type="match status" value="1"/>
</dbReference>
<evidence type="ECO:0000313" key="9">
    <source>
        <dbReference type="Proteomes" id="UP000277294"/>
    </source>
</evidence>
<organism evidence="8 9">
    <name type="scientific">Pigmentiphaga humi</name>
    <dbReference type="NCBI Taxonomy" id="2478468"/>
    <lineage>
        <taxon>Bacteria</taxon>
        <taxon>Pseudomonadati</taxon>
        <taxon>Pseudomonadota</taxon>
        <taxon>Betaproteobacteria</taxon>
        <taxon>Burkholderiales</taxon>
        <taxon>Alcaligenaceae</taxon>
        <taxon>Pigmentiphaga</taxon>
    </lineage>
</organism>
<keyword evidence="9" id="KW-1185">Reference proteome</keyword>
<evidence type="ECO:0000256" key="6">
    <source>
        <dbReference type="ARBA" id="ARBA00038001"/>
    </source>
</evidence>
<dbReference type="PROSITE" id="PS51296">
    <property type="entry name" value="RIESKE"/>
    <property type="match status" value="1"/>
</dbReference>
<dbReference type="CDD" id="cd03528">
    <property type="entry name" value="Rieske_RO_ferredoxin"/>
    <property type="match status" value="1"/>
</dbReference>
<dbReference type="OrthoDB" id="9800167at2"/>
<dbReference type="InterPro" id="IPR017941">
    <property type="entry name" value="Rieske_2Fe-2S"/>
</dbReference>
<dbReference type="Gene3D" id="2.102.10.10">
    <property type="entry name" value="Rieske [2Fe-2S] iron-sulphur domain"/>
    <property type="match status" value="1"/>
</dbReference>
<accession>A0A3P4B3L2</accession>
<dbReference type="EMBL" id="UWPJ01000023">
    <property type="protein sequence ID" value="VCU70879.1"/>
    <property type="molecule type" value="Genomic_DNA"/>
</dbReference>
<reference evidence="8 9" key="1">
    <citation type="submission" date="2018-10" db="EMBL/GenBank/DDBJ databases">
        <authorList>
            <person name="Criscuolo A."/>
        </authorList>
    </citation>
    <scope>NUCLEOTIDE SEQUENCE [LARGE SCALE GENOMIC DNA]</scope>
    <source>
        <strain evidence="8">DnA1</strain>
    </source>
</reference>
<dbReference type="InterPro" id="IPR036922">
    <property type="entry name" value="Rieske_2Fe-2S_sf"/>
</dbReference>
<evidence type="ECO:0000256" key="1">
    <source>
        <dbReference type="ARBA" id="ARBA00022714"/>
    </source>
</evidence>
<evidence type="ECO:0000256" key="5">
    <source>
        <dbReference type="ARBA" id="ARBA00034078"/>
    </source>
</evidence>
<sequence length="110" mass="11890">MSGAGWIAVAGYEEVPEDGTLASRMEDVSVCLYKVEGEIYATDNQCTHGDAELSEGLIQDGCLIECPLHEGMFDIRTGKAVSPPCTRDIRSYEAKVEGAVIYLRTSARAT</sequence>